<accession>A0A1F6ETH0</accession>
<protein>
    <submittedName>
        <fullName evidence="1">Uncharacterized protein</fullName>
    </submittedName>
</protein>
<organism evidence="1 2">
    <name type="scientific">Candidatus Kaiserbacteria bacterium RIFCSPLOWO2_01_FULL_54_24</name>
    <dbReference type="NCBI Taxonomy" id="1798515"/>
    <lineage>
        <taxon>Bacteria</taxon>
        <taxon>Candidatus Kaiseribacteriota</taxon>
    </lineage>
</organism>
<dbReference type="Proteomes" id="UP000177215">
    <property type="component" value="Unassembled WGS sequence"/>
</dbReference>
<comment type="caution">
    <text evidence="1">The sequence shown here is derived from an EMBL/GenBank/DDBJ whole genome shotgun (WGS) entry which is preliminary data.</text>
</comment>
<gene>
    <name evidence="1" type="ORF">A3B35_00815</name>
</gene>
<name>A0A1F6ETH0_9BACT</name>
<proteinExistence type="predicted"/>
<dbReference type="EMBL" id="MFMC01000031">
    <property type="protein sequence ID" value="OGG76929.1"/>
    <property type="molecule type" value="Genomic_DNA"/>
</dbReference>
<evidence type="ECO:0000313" key="2">
    <source>
        <dbReference type="Proteomes" id="UP000177215"/>
    </source>
</evidence>
<dbReference type="STRING" id="1798515.A3B35_00815"/>
<evidence type="ECO:0000313" key="1">
    <source>
        <dbReference type="EMBL" id="OGG76929.1"/>
    </source>
</evidence>
<reference evidence="1 2" key="1">
    <citation type="journal article" date="2016" name="Nat. Commun.">
        <title>Thousands of microbial genomes shed light on interconnected biogeochemical processes in an aquifer system.</title>
        <authorList>
            <person name="Anantharaman K."/>
            <person name="Brown C.T."/>
            <person name="Hug L.A."/>
            <person name="Sharon I."/>
            <person name="Castelle C.J."/>
            <person name="Probst A.J."/>
            <person name="Thomas B.C."/>
            <person name="Singh A."/>
            <person name="Wilkins M.J."/>
            <person name="Karaoz U."/>
            <person name="Brodie E.L."/>
            <person name="Williams K.H."/>
            <person name="Hubbard S.S."/>
            <person name="Banfield J.F."/>
        </authorList>
    </citation>
    <scope>NUCLEOTIDE SEQUENCE [LARGE SCALE GENOMIC DNA]</scope>
</reference>
<dbReference type="AlphaFoldDB" id="A0A1F6ETH0"/>
<sequence length="370" mass="40270">MRYVVTLFLGALLLIVGGLSLDYLSLDFSAPENGQLTASGVLAYYDCYYEGDCEWETNDVPVETTFWDPPYDPYYYEDTYQESWWYVSSEDQDVPLSSAYEWYTEEEPFYVADGTEEYFYVADDVEGPFYDAEGPYYVDYVDDTRDPYAYGDVVVYDEPWYVEAFPGIGKMAQQIIPGAQQTSMVIMQAAASVRAPAPLPAPPRQPAPIVYPQPSCWVSAQPMTVPYGGSSVLQWGTFNATRASFNDIGAVPTEGSRTVSSIFSDRTFMLNVVGQGGTGSCYTRVSVDRGNSALPSCVISAHPTAISRGQSASLAWVSSNAQSATLSGFGAVSSTGGTFVNPQTGTTYTLTVRDSLGRTGTCAAQVSVSQ</sequence>